<dbReference type="Pfam" id="PF10017">
    <property type="entry name" value="Methyltransf_33"/>
    <property type="match status" value="1"/>
</dbReference>
<evidence type="ECO:0000313" key="4">
    <source>
        <dbReference type="Proteomes" id="UP001320766"/>
    </source>
</evidence>
<feature type="domain" description="Histidine-specific methyltransferase SAM-dependent" evidence="2">
    <location>
        <begin position="70"/>
        <end position="213"/>
    </location>
</feature>
<dbReference type="GO" id="GO:0032259">
    <property type="term" value="P:methylation"/>
    <property type="evidence" value="ECO:0007669"/>
    <property type="project" value="UniProtKB-KW"/>
</dbReference>
<keyword evidence="3" id="KW-0808">Transferase</keyword>
<dbReference type="EC" id="2.1.1.44" evidence="3"/>
<reference evidence="3 4" key="1">
    <citation type="submission" date="2022-06" db="EMBL/GenBank/DDBJ databases">
        <title>Sequencing the genomes of 1000 actinobacteria strains.</title>
        <authorList>
            <person name="Klenk H.-P."/>
        </authorList>
    </citation>
    <scope>NUCLEOTIDE SEQUENCE [LARGE SCALE GENOMIC DNA]</scope>
    <source>
        <strain evidence="3 4">DSM 44170</strain>
    </source>
</reference>
<evidence type="ECO:0000259" key="2">
    <source>
        <dbReference type="Pfam" id="PF10017"/>
    </source>
</evidence>
<evidence type="ECO:0000256" key="1">
    <source>
        <dbReference type="SAM" id="MobiDB-lite"/>
    </source>
</evidence>
<dbReference type="CDD" id="cd02440">
    <property type="entry name" value="AdoMet_MTases"/>
    <property type="match status" value="1"/>
</dbReference>
<feature type="compositionally biased region" description="Polar residues" evidence="1">
    <location>
        <begin position="350"/>
        <end position="365"/>
    </location>
</feature>
<dbReference type="EMBL" id="JAMZEC010000001">
    <property type="protein sequence ID" value="MCP2350150.1"/>
    <property type="molecule type" value="Genomic_DNA"/>
</dbReference>
<comment type="caution">
    <text evidence="3">The sequence shown here is derived from an EMBL/GenBank/DDBJ whole genome shotgun (WGS) entry which is preliminary data.</text>
</comment>
<keyword evidence="4" id="KW-1185">Reference proteome</keyword>
<organism evidence="3 4">
    <name type="scientific">Nonomuraea roseoviolacea subsp. carminata</name>
    <dbReference type="NCBI Taxonomy" id="160689"/>
    <lineage>
        <taxon>Bacteria</taxon>
        <taxon>Bacillati</taxon>
        <taxon>Actinomycetota</taxon>
        <taxon>Actinomycetes</taxon>
        <taxon>Streptosporangiales</taxon>
        <taxon>Streptosporangiaceae</taxon>
        <taxon>Nonomuraea</taxon>
    </lineage>
</organism>
<dbReference type="InterPro" id="IPR029063">
    <property type="entry name" value="SAM-dependent_MTases_sf"/>
</dbReference>
<proteinExistence type="predicted"/>
<dbReference type="SUPFAM" id="SSF53335">
    <property type="entry name" value="S-adenosyl-L-methionine-dependent methyltransferases"/>
    <property type="match status" value="1"/>
</dbReference>
<keyword evidence="3" id="KW-0489">Methyltransferase</keyword>
<dbReference type="Proteomes" id="UP001320766">
    <property type="component" value="Unassembled WGS sequence"/>
</dbReference>
<sequence length="365" mass="40036">MHGQQHAVSPHESFYRAYSAAQVDAIVDALGHRAEFPYELTYLGDGSEMWRESEVPSHPGRAPMLSDFDTLLTRHAERLLALAPPSSPVRIVDLGPGTTRPVRGLIRHLLDRSRLAGYHAIDISPEILDLAREHLRVDFPAHAERFELCRGDFTGPDLARVLAAGPASGHDGADPVRFVVLAGGTPYNFADPARLLRHVRHAMGDHDVLLLTLRIDTGVDRPPFMDEVSVGGPYKPQQLVGLDLLAVDRSWYVTETGFDRARSEVFVRARFLEPVTVTFDVGEDRRTVSFEPGETVLVWRYLYHDGAAVADQLTRCGLRVRLFEHGEDSQVVLVAATPAPGTAEPATAQPGETFSGRSDTATLGG</sequence>
<dbReference type="Gene3D" id="3.40.50.150">
    <property type="entry name" value="Vaccinia Virus protein VP39"/>
    <property type="match status" value="1"/>
</dbReference>
<name>A0ABT1K834_9ACTN</name>
<dbReference type="GO" id="GO:0052706">
    <property type="term" value="F:L-histidine N(alpha)-methyltransferase activity"/>
    <property type="evidence" value="ECO:0007669"/>
    <property type="project" value="UniProtKB-EC"/>
</dbReference>
<protein>
    <submittedName>
        <fullName evidence="3">L-histidine N-alpha-methyltransferase</fullName>
        <ecNumber evidence="3">2.1.1.44</ecNumber>
    </submittedName>
</protein>
<accession>A0ABT1K834</accession>
<dbReference type="InterPro" id="IPR019257">
    <property type="entry name" value="MeTrfase_dom"/>
</dbReference>
<evidence type="ECO:0000313" key="3">
    <source>
        <dbReference type="EMBL" id="MCP2350150.1"/>
    </source>
</evidence>
<dbReference type="RefSeq" id="WP_253775278.1">
    <property type="nucleotide sequence ID" value="NZ_BAAAVE010000051.1"/>
</dbReference>
<feature type="region of interest" description="Disordered" evidence="1">
    <location>
        <begin position="341"/>
        <end position="365"/>
    </location>
</feature>
<gene>
    <name evidence="3" type="ORF">HD595_006272</name>
</gene>